<dbReference type="OrthoDB" id="8935730at2759"/>
<dbReference type="Gene3D" id="3.10.100.10">
    <property type="entry name" value="Mannose-Binding Protein A, subunit A"/>
    <property type="match status" value="3"/>
</dbReference>
<dbReference type="PANTHER" id="PTHR45784">
    <property type="entry name" value="C-TYPE LECTIN DOMAIN FAMILY 20 MEMBER A-RELATED"/>
    <property type="match status" value="1"/>
</dbReference>
<name>A0A6P7K2J8_9TELE</name>
<dbReference type="AlphaFoldDB" id="A0A6P7K2J8"/>
<dbReference type="RefSeq" id="XP_028281941.1">
    <property type="nucleotide sequence ID" value="XM_028426140.1"/>
</dbReference>
<dbReference type="Proteomes" id="UP000515145">
    <property type="component" value="Chromosome 16"/>
</dbReference>
<dbReference type="InterPro" id="IPR001304">
    <property type="entry name" value="C-type_lectin-like"/>
</dbReference>
<sequence>MQPVWIGLRRYTEQNSPWKWINLKTGEGTAGDNLSQSISWFLLQSRYCAVIDKDLMWHNVKCSNLYGFYCSDKNKVGYVTDKLTWSAASIFCQKSDGVLVTVTRENTHALNEIGWIGLYQESDKTWRWAENITSNYRNWAPGEPLNDDCGSLYYNPLLLSGRWHSNVCSEKLSFLCYDDNLVVVKENKTWEAALEYCQKMEEPCNNSTESCKKSYDLLSLTDMSDYNYVRDRIYRATTDEVWVGLRFLGGKWWWLNGEKAGQKEMLPDCPSNTVRHCGTMSKYGTNNWIIRDCSQKRNFICYTKLE</sequence>
<reference evidence="4" key="1">
    <citation type="submission" date="2025-08" db="UniProtKB">
        <authorList>
            <consortium name="RefSeq"/>
        </authorList>
    </citation>
    <scope>IDENTIFICATION</scope>
</reference>
<proteinExistence type="predicted"/>
<dbReference type="SMART" id="SM00034">
    <property type="entry name" value="CLECT"/>
    <property type="match status" value="2"/>
</dbReference>
<evidence type="ECO:0000313" key="3">
    <source>
        <dbReference type="Proteomes" id="UP000515145"/>
    </source>
</evidence>
<evidence type="ECO:0000259" key="2">
    <source>
        <dbReference type="PROSITE" id="PS50041"/>
    </source>
</evidence>
<dbReference type="PANTHER" id="PTHR45784:SF5">
    <property type="entry name" value="C-TYPE LECTIN DOMAIN FAMILY 20 MEMBER A-RELATED"/>
    <property type="match status" value="1"/>
</dbReference>
<protein>
    <submittedName>
        <fullName evidence="4">Macrophage mannose receptor 1-like</fullName>
    </submittedName>
</protein>
<dbReference type="CDD" id="cd00037">
    <property type="entry name" value="CLECT"/>
    <property type="match status" value="2"/>
</dbReference>
<keyword evidence="1" id="KW-1015">Disulfide bond</keyword>
<dbReference type="InterPro" id="IPR016187">
    <property type="entry name" value="CTDL_fold"/>
</dbReference>
<evidence type="ECO:0000256" key="1">
    <source>
        <dbReference type="ARBA" id="ARBA00023157"/>
    </source>
</evidence>
<feature type="domain" description="C-type lectin" evidence="2">
    <location>
        <begin position="66"/>
        <end position="177"/>
    </location>
</feature>
<evidence type="ECO:0000313" key="4">
    <source>
        <dbReference type="RefSeq" id="XP_028281941.1"/>
    </source>
</evidence>
<dbReference type="PROSITE" id="PS50041">
    <property type="entry name" value="C_TYPE_LECTIN_2"/>
    <property type="match status" value="3"/>
</dbReference>
<organism evidence="3 4">
    <name type="scientific">Parambassis ranga</name>
    <name type="common">Indian glassy fish</name>
    <dbReference type="NCBI Taxonomy" id="210632"/>
    <lineage>
        <taxon>Eukaryota</taxon>
        <taxon>Metazoa</taxon>
        <taxon>Chordata</taxon>
        <taxon>Craniata</taxon>
        <taxon>Vertebrata</taxon>
        <taxon>Euteleostomi</taxon>
        <taxon>Actinopterygii</taxon>
        <taxon>Neopterygii</taxon>
        <taxon>Teleostei</taxon>
        <taxon>Neoteleostei</taxon>
        <taxon>Acanthomorphata</taxon>
        <taxon>Ovalentaria</taxon>
        <taxon>Ambassidae</taxon>
        <taxon>Parambassis</taxon>
    </lineage>
</organism>
<feature type="domain" description="C-type lectin" evidence="2">
    <location>
        <begin position="1"/>
        <end position="71"/>
    </location>
</feature>
<dbReference type="InterPro" id="IPR018378">
    <property type="entry name" value="C-type_lectin_CS"/>
</dbReference>
<dbReference type="InParanoid" id="A0A6P7K2J8"/>
<gene>
    <name evidence="4" type="primary">LOC114448900</name>
</gene>
<dbReference type="GeneID" id="114448900"/>
<keyword evidence="3" id="KW-1185">Reference proteome</keyword>
<dbReference type="InterPro" id="IPR016186">
    <property type="entry name" value="C-type_lectin-like/link_sf"/>
</dbReference>
<dbReference type="Pfam" id="PF00059">
    <property type="entry name" value="Lectin_C"/>
    <property type="match status" value="2"/>
</dbReference>
<feature type="domain" description="C-type lectin" evidence="2">
    <location>
        <begin position="172"/>
        <end position="302"/>
    </location>
</feature>
<dbReference type="PROSITE" id="PS00615">
    <property type="entry name" value="C_TYPE_LECTIN_1"/>
    <property type="match status" value="1"/>
</dbReference>
<accession>A0A6P7K2J8</accession>
<dbReference type="SUPFAM" id="SSF56436">
    <property type="entry name" value="C-type lectin-like"/>
    <property type="match status" value="3"/>
</dbReference>